<feature type="transmembrane region" description="Helical" evidence="1">
    <location>
        <begin position="466"/>
        <end position="488"/>
    </location>
</feature>
<keyword evidence="3" id="KW-1185">Reference proteome</keyword>
<protein>
    <recommendedName>
        <fullName evidence="4">Glycosyltransferase RgtA/B/C/D-like domain-containing protein</fullName>
    </recommendedName>
</protein>
<keyword evidence="1" id="KW-0472">Membrane</keyword>
<proteinExistence type="predicted"/>
<keyword evidence="1" id="KW-0812">Transmembrane</keyword>
<evidence type="ECO:0000313" key="3">
    <source>
        <dbReference type="Proteomes" id="UP000426246"/>
    </source>
</evidence>
<reference evidence="3" key="1">
    <citation type="submission" date="2018-11" db="EMBL/GenBank/DDBJ databases">
        <title>Complete genome sequence of Paenibacillus sp. ML311-T8.</title>
        <authorList>
            <person name="Nam Y.-D."/>
            <person name="Kang J."/>
            <person name="Chung W.-H."/>
            <person name="Park Y.S."/>
        </authorList>
    </citation>
    <scope>NUCLEOTIDE SEQUENCE [LARGE SCALE GENOMIC DNA]</scope>
    <source>
        <strain evidence="3">ML311-T8</strain>
    </source>
</reference>
<feature type="transmembrane region" description="Helical" evidence="1">
    <location>
        <begin position="337"/>
        <end position="364"/>
    </location>
</feature>
<feature type="transmembrane region" description="Helical" evidence="1">
    <location>
        <begin position="384"/>
        <end position="406"/>
    </location>
</feature>
<evidence type="ECO:0000313" key="2">
    <source>
        <dbReference type="EMBL" id="QGQ98483.1"/>
    </source>
</evidence>
<feature type="transmembrane region" description="Helical" evidence="1">
    <location>
        <begin position="116"/>
        <end position="138"/>
    </location>
</feature>
<dbReference type="KEGG" id="ppsc:EHS13_28175"/>
<feature type="transmembrane region" description="Helical" evidence="1">
    <location>
        <begin position="33"/>
        <end position="55"/>
    </location>
</feature>
<dbReference type="Proteomes" id="UP000426246">
    <property type="component" value="Chromosome"/>
</dbReference>
<name>A0A6B8RSP7_9BACL</name>
<feature type="transmembrane region" description="Helical" evidence="1">
    <location>
        <begin position="144"/>
        <end position="169"/>
    </location>
</feature>
<feature type="transmembrane region" description="Helical" evidence="1">
    <location>
        <begin position="254"/>
        <end position="274"/>
    </location>
</feature>
<organism evidence="2 3">
    <name type="scientific">Paenibacillus psychroresistens</name>
    <dbReference type="NCBI Taxonomy" id="1778678"/>
    <lineage>
        <taxon>Bacteria</taxon>
        <taxon>Bacillati</taxon>
        <taxon>Bacillota</taxon>
        <taxon>Bacilli</taxon>
        <taxon>Bacillales</taxon>
        <taxon>Paenibacillaceae</taxon>
        <taxon>Paenibacillus</taxon>
    </lineage>
</organism>
<feature type="transmembrane region" description="Helical" evidence="1">
    <location>
        <begin position="308"/>
        <end position="325"/>
    </location>
</feature>
<accession>A0A6B8RSP7</accession>
<dbReference type="RefSeq" id="WP_227013553.1">
    <property type="nucleotide sequence ID" value="NZ_CP034235.1"/>
</dbReference>
<keyword evidence="1" id="KW-1133">Transmembrane helix</keyword>
<dbReference type="EMBL" id="CP034235">
    <property type="protein sequence ID" value="QGQ98483.1"/>
    <property type="molecule type" value="Genomic_DNA"/>
</dbReference>
<evidence type="ECO:0008006" key="4">
    <source>
        <dbReference type="Google" id="ProtNLM"/>
    </source>
</evidence>
<feature type="transmembrane region" description="Helical" evidence="1">
    <location>
        <begin position="495"/>
        <end position="514"/>
    </location>
</feature>
<feature type="transmembrane region" description="Helical" evidence="1">
    <location>
        <begin position="520"/>
        <end position="538"/>
    </location>
</feature>
<gene>
    <name evidence="2" type="ORF">EHS13_28175</name>
</gene>
<feature type="transmembrane region" description="Helical" evidence="1">
    <location>
        <begin position="62"/>
        <end position="80"/>
    </location>
</feature>
<evidence type="ECO:0000256" key="1">
    <source>
        <dbReference type="SAM" id="Phobius"/>
    </source>
</evidence>
<dbReference type="AlphaFoldDB" id="A0A6B8RSP7"/>
<sequence length="713" mass="81913">MIGIICIFIAILFQIIPYNKLILNGVFKYPSNQIGTIQSGIEFLCLLILFFGMSFIKNRNKFVISFLVVIFLFLLFHQVLLAAVLGIVYFEIIIMFGSFIFKILSINSKDGIRKYLDFFIVGLTIWCFLAIVLSFAGYGNINCLRVLTIFIALISFINHKCIPLVFCIVKEISISNILERLFQLFITLTILVQYGKLTNVIDFDSMMYGLRPEYVLFGESSFFDNLGYVLFPYYYPKLFELFLAPLSNLDSFSFIYSGNVFVLILLTLTIYIFIRENGSKKIEALIVTSVTISIPMVSNMASTAKPDLFNALIIVLATFYFWNWIKTNNFNSLILGLIGSTISLSIKFNSFLFVPLIIFGVFILRLINNKYEIKYYKKIKTNNYPIISILILSFLVLLGVCYRTFILTGYPIFPLLSNLWGIIGFKLKYPFLNLNIVPTNSLNFMEIIKHWYHLVLDPNKYSNFAMIWPGNLYIFLLIITTLLSFMHFNKKNYKLFFVVLPMFIAFIYFLTTAAKGGDGNYYLAPVILIIVTLIKPLLEFNWEIKRLILACLILFIPLQLFLVLVSHSSWTPGMSKLTISGLKLWSSSKTEKHIVFQDIGLLEIEKYLETNNKANSRCIGYGPDGIMHQLSCGFEYIPHVVMAYGGNSTIGNNRENFLNYLEWGHIRFIIRPKAMDLEGDSINKTITELKADPKVHLIESADFTMLDISDLIY</sequence>
<feature type="transmembrane region" description="Helical" evidence="1">
    <location>
        <begin position="181"/>
        <end position="201"/>
    </location>
</feature>
<feature type="transmembrane region" description="Helical" evidence="1">
    <location>
        <begin position="86"/>
        <end position="104"/>
    </location>
</feature>
<feature type="transmembrane region" description="Helical" evidence="1">
    <location>
        <begin position="547"/>
        <end position="570"/>
    </location>
</feature>